<organism evidence="4 5">
    <name type="scientific">Elliptochloris bilobata</name>
    <dbReference type="NCBI Taxonomy" id="381761"/>
    <lineage>
        <taxon>Eukaryota</taxon>
        <taxon>Viridiplantae</taxon>
        <taxon>Chlorophyta</taxon>
        <taxon>core chlorophytes</taxon>
        <taxon>Trebouxiophyceae</taxon>
        <taxon>Trebouxiophyceae incertae sedis</taxon>
        <taxon>Elliptochloris clade</taxon>
        <taxon>Elliptochloris</taxon>
    </lineage>
</organism>
<gene>
    <name evidence="4" type="ORF">WJX81_006733</name>
</gene>
<dbReference type="Gene3D" id="1.10.220.150">
    <property type="entry name" value="Arf GTPase activating protein"/>
    <property type="match status" value="2"/>
</dbReference>
<feature type="region of interest" description="Disordered" evidence="2">
    <location>
        <begin position="225"/>
        <end position="272"/>
    </location>
</feature>
<dbReference type="InterPro" id="IPR001164">
    <property type="entry name" value="ArfGAP_dom"/>
</dbReference>
<reference evidence="4 5" key="1">
    <citation type="journal article" date="2024" name="Nat. Commun.">
        <title>Phylogenomics reveals the evolutionary origins of lichenization in chlorophyte algae.</title>
        <authorList>
            <person name="Puginier C."/>
            <person name="Libourel C."/>
            <person name="Otte J."/>
            <person name="Skaloud P."/>
            <person name="Haon M."/>
            <person name="Grisel S."/>
            <person name="Petersen M."/>
            <person name="Berrin J.G."/>
            <person name="Delaux P.M."/>
            <person name="Dal Grande F."/>
            <person name="Keller J."/>
        </authorList>
    </citation>
    <scope>NUCLEOTIDE SEQUENCE [LARGE SCALE GENOMIC DNA]</scope>
    <source>
        <strain evidence="4 5">SAG 245.80</strain>
    </source>
</reference>
<dbReference type="PANTHER" id="PTHR46419:SF2">
    <property type="entry name" value="ADP-RIBOSYLATION FACTOR GTPASE-ACTIVATING PROTEIN AGD5"/>
    <property type="match status" value="1"/>
</dbReference>
<evidence type="ECO:0000256" key="2">
    <source>
        <dbReference type="SAM" id="MobiDB-lite"/>
    </source>
</evidence>
<dbReference type="PANTHER" id="PTHR46419">
    <property type="entry name" value="ADP-RIBOSYLATION FACTOR GTPASE-ACTIVATING PROTEIN AGD5"/>
    <property type="match status" value="1"/>
</dbReference>
<sequence>MQNHKSSVSRAQNESHRRVLQQLLKQEDNRRCADCGARGPTWASVNLGCFICLNCSGVAFVQQMGNRRANAYWEARLPANFRRPAEGDMSGLSTFIGDKYRSSAYALRAYSTPPTVDSYQGHPFLAELDAKAQAEGEGRPPRPATGGLLTVGAKAAGIARGAAVPNGAPAAPPKQAPPKSTASAPQLMDLLSLDEPAPAGTSAAAAPADDGGWAAFEGAVAPAASVSSAPPAPQDDAWDAFQGSDASPASTSAATAASAPEPAASDPFGGDLAAFGDALEPARAAPASAKKSADEILRLFDAQGAGGLQRVPMQPFAPDFSAPSPSGLQHGPVGAVQQGYPPMHQTGSPLLPGLGYGYPAPPALQNGGHAGFAAFDSPAAAIARPPALGGGGQSLV</sequence>
<dbReference type="InterPro" id="IPR037278">
    <property type="entry name" value="ARFGAP/RecO"/>
</dbReference>
<dbReference type="CDD" id="cd08204">
    <property type="entry name" value="ArfGap"/>
    <property type="match status" value="1"/>
</dbReference>
<keyword evidence="1" id="KW-0863">Zinc-finger</keyword>
<accession>A0AAW1RX84</accession>
<name>A0AAW1RX84_9CHLO</name>
<keyword evidence="5" id="KW-1185">Reference proteome</keyword>
<protein>
    <recommendedName>
        <fullName evidence="3">Arf-GAP domain-containing protein</fullName>
    </recommendedName>
</protein>
<dbReference type="InterPro" id="IPR038508">
    <property type="entry name" value="ArfGAP_dom_sf"/>
</dbReference>
<keyword evidence="1" id="KW-0862">Zinc</keyword>
<feature type="domain" description="Arf-GAP" evidence="3">
    <location>
        <begin position="17"/>
        <end position="58"/>
    </location>
</feature>
<dbReference type="GO" id="GO:0005096">
    <property type="term" value="F:GTPase activator activity"/>
    <property type="evidence" value="ECO:0007669"/>
    <property type="project" value="InterPro"/>
</dbReference>
<comment type="caution">
    <text evidence="4">The sequence shown here is derived from an EMBL/GenBank/DDBJ whole genome shotgun (WGS) entry which is preliminary data.</text>
</comment>
<evidence type="ECO:0000313" key="4">
    <source>
        <dbReference type="EMBL" id="KAK9838354.1"/>
    </source>
</evidence>
<dbReference type="Proteomes" id="UP001445335">
    <property type="component" value="Unassembled WGS sequence"/>
</dbReference>
<evidence type="ECO:0000313" key="5">
    <source>
        <dbReference type="Proteomes" id="UP001445335"/>
    </source>
</evidence>
<feature type="compositionally biased region" description="Low complexity" evidence="2">
    <location>
        <begin position="316"/>
        <end position="326"/>
    </location>
</feature>
<dbReference type="PRINTS" id="PR00405">
    <property type="entry name" value="REVINTRACTNG"/>
</dbReference>
<keyword evidence="1" id="KW-0479">Metal-binding</keyword>
<dbReference type="SUPFAM" id="SSF57863">
    <property type="entry name" value="ArfGap/RecO-like zinc finger"/>
    <property type="match status" value="1"/>
</dbReference>
<dbReference type="SMART" id="SM00105">
    <property type="entry name" value="ArfGap"/>
    <property type="match status" value="1"/>
</dbReference>
<proteinExistence type="predicted"/>
<feature type="compositionally biased region" description="Low complexity" evidence="2">
    <location>
        <begin position="244"/>
        <end position="267"/>
    </location>
</feature>
<feature type="region of interest" description="Disordered" evidence="2">
    <location>
        <begin position="310"/>
        <end position="348"/>
    </location>
</feature>
<dbReference type="Pfam" id="PF01412">
    <property type="entry name" value="ArfGap"/>
    <property type="match status" value="1"/>
</dbReference>
<dbReference type="PROSITE" id="PS50115">
    <property type="entry name" value="ARFGAP"/>
    <property type="match status" value="1"/>
</dbReference>
<evidence type="ECO:0000256" key="1">
    <source>
        <dbReference type="PROSITE-ProRule" id="PRU00288"/>
    </source>
</evidence>
<dbReference type="GO" id="GO:0008270">
    <property type="term" value="F:zinc ion binding"/>
    <property type="evidence" value="ECO:0007669"/>
    <property type="project" value="UniProtKB-KW"/>
</dbReference>
<dbReference type="EMBL" id="JALJOU010000019">
    <property type="protein sequence ID" value="KAK9838354.1"/>
    <property type="molecule type" value="Genomic_DNA"/>
</dbReference>
<evidence type="ECO:0000259" key="3">
    <source>
        <dbReference type="PROSITE" id="PS50115"/>
    </source>
</evidence>
<dbReference type="InterPro" id="IPR044520">
    <property type="entry name" value="ARF_GAP_AGD5/15"/>
</dbReference>
<dbReference type="AlphaFoldDB" id="A0AAW1RX84"/>
<feature type="region of interest" description="Disordered" evidence="2">
    <location>
        <begin position="164"/>
        <end position="183"/>
    </location>
</feature>